<dbReference type="Gene3D" id="1.10.630.10">
    <property type="entry name" value="Cytochrome P450"/>
    <property type="match status" value="1"/>
</dbReference>
<evidence type="ECO:0000256" key="1">
    <source>
        <dbReference type="ARBA" id="ARBA00001971"/>
    </source>
</evidence>
<dbReference type="GO" id="GO:0020037">
    <property type="term" value="F:heme binding"/>
    <property type="evidence" value="ECO:0007669"/>
    <property type="project" value="InterPro"/>
</dbReference>
<dbReference type="InterPro" id="IPR008069">
    <property type="entry name" value="Cyt_P450_E_grp-I_CYP2D-like"/>
</dbReference>
<dbReference type="Proteomes" id="UP000694569">
    <property type="component" value="Unplaced"/>
</dbReference>
<dbReference type="GO" id="GO:0006805">
    <property type="term" value="P:xenobiotic metabolic process"/>
    <property type="evidence" value="ECO:0007669"/>
    <property type="project" value="TreeGrafter"/>
</dbReference>
<dbReference type="PRINTS" id="PR00385">
    <property type="entry name" value="P450"/>
</dbReference>
<dbReference type="GO" id="GO:0005506">
    <property type="term" value="F:iron ion binding"/>
    <property type="evidence" value="ECO:0007669"/>
    <property type="project" value="InterPro"/>
</dbReference>
<dbReference type="GeneTree" id="ENSGT00940000163497"/>
<keyword evidence="7 10" id="KW-0408">Iron</keyword>
<sequence>MISELLIFVILIILIWTYYRNGGAEDLYPPGPPTLPILGNLWTLSFQLNHETFMQLAKIYGDVYTVWLGNIPVIVVNGYKAVKEVLSSQSEDFIGRPVLPLFKDLMGEKGVIMTSGHTWKQQRRFGHMVFRNLGLGKRHMEGQIQEEAQSLLEMFAKKAGKPMDPSTLISHSVSNVISAMVFGKRFLPEDEAFQELHKATDLVIAAPGTLWARIYDLAPHLMRHLPGPHQRTFHYFYIMCTFIKNEVKEHCELFRSELGAGQEKDLIDYYLTQMSKTQSDSISTYNEENLVHLVADLFMTGTETVATTLCWALLYMVSFPDIQEKVQQELDAVLEASHIIDYEDRKRLPYTNAVIHEIQRFGNIVSVGVVRKCMKDTTLHGFKVQKGTIILPNISSVLFDADQWKTPREFDPQHFLNENGKFANREAFLPFSVGQRACLGEKLARIELFIFFSNLLRTFSFQHPTGESQPRLDYVRAATIKPFPYRVCAVSR</sequence>
<reference evidence="13" key="1">
    <citation type="submission" date="2025-08" db="UniProtKB">
        <authorList>
            <consortium name="Ensembl"/>
        </authorList>
    </citation>
    <scope>IDENTIFICATION</scope>
</reference>
<evidence type="ECO:0000256" key="7">
    <source>
        <dbReference type="ARBA" id="ARBA00023004"/>
    </source>
</evidence>
<keyword evidence="14" id="KW-1185">Reference proteome</keyword>
<feature type="binding site" description="axial binding residue" evidence="10">
    <location>
        <position position="438"/>
    </location>
    <ligand>
        <name>heme</name>
        <dbReference type="ChEBI" id="CHEBI:30413"/>
    </ligand>
    <ligandPart>
        <name>Fe</name>
        <dbReference type="ChEBI" id="CHEBI:18248"/>
    </ligandPart>
</feature>
<dbReference type="PROSITE" id="PS00086">
    <property type="entry name" value="CYTOCHROME_P450"/>
    <property type="match status" value="1"/>
</dbReference>
<dbReference type="GO" id="GO:0006082">
    <property type="term" value="P:organic acid metabolic process"/>
    <property type="evidence" value="ECO:0007669"/>
    <property type="project" value="TreeGrafter"/>
</dbReference>
<keyword evidence="9" id="KW-0472">Membrane</keyword>
<reference evidence="13" key="2">
    <citation type="submission" date="2025-09" db="UniProtKB">
        <authorList>
            <consortium name="Ensembl"/>
        </authorList>
    </citation>
    <scope>IDENTIFICATION</scope>
</reference>
<comment type="similarity">
    <text evidence="3 11">Belongs to the cytochrome P450 family.</text>
</comment>
<evidence type="ECO:0000256" key="10">
    <source>
        <dbReference type="PIRSR" id="PIRSR602401-1"/>
    </source>
</evidence>
<organism evidence="13 14">
    <name type="scientific">Leptobrachium leishanense</name>
    <name type="common">Leishan spiny toad</name>
    <dbReference type="NCBI Taxonomy" id="445787"/>
    <lineage>
        <taxon>Eukaryota</taxon>
        <taxon>Metazoa</taxon>
        <taxon>Chordata</taxon>
        <taxon>Craniata</taxon>
        <taxon>Vertebrata</taxon>
        <taxon>Euteleostomi</taxon>
        <taxon>Amphibia</taxon>
        <taxon>Batrachia</taxon>
        <taxon>Anura</taxon>
        <taxon>Pelobatoidea</taxon>
        <taxon>Megophryidae</taxon>
        <taxon>Leptobrachium</taxon>
    </lineage>
</organism>
<evidence type="ECO:0000313" key="13">
    <source>
        <dbReference type="Ensembl" id="ENSLLEP00000030324.1"/>
    </source>
</evidence>
<dbReference type="SUPFAM" id="SSF48264">
    <property type="entry name" value="Cytochrome P450"/>
    <property type="match status" value="1"/>
</dbReference>
<dbReference type="OrthoDB" id="1055148at2759"/>
<keyword evidence="4 10" id="KW-0349">Heme</keyword>
<dbReference type="GO" id="GO:0005737">
    <property type="term" value="C:cytoplasm"/>
    <property type="evidence" value="ECO:0007669"/>
    <property type="project" value="TreeGrafter"/>
</dbReference>
<evidence type="ECO:0000256" key="8">
    <source>
        <dbReference type="ARBA" id="ARBA00023033"/>
    </source>
</evidence>
<name>A0A8C5WDJ0_9ANUR</name>
<dbReference type="PANTHER" id="PTHR24300:SF368">
    <property type="entry name" value="CYTOCHROME P450, FAMILY 2, SUBFAMILY AB, POLYPEPTIDE 1"/>
    <property type="match status" value="1"/>
</dbReference>
<dbReference type="InterPro" id="IPR050182">
    <property type="entry name" value="Cytochrome_P450_fam2"/>
</dbReference>
<dbReference type="GO" id="GO:0016712">
    <property type="term" value="F:oxidoreductase activity, acting on paired donors, with incorporation or reduction of molecular oxygen, reduced flavin or flavoprotein as one donor, and incorporation of one atom of oxygen"/>
    <property type="evidence" value="ECO:0007669"/>
    <property type="project" value="InterPro"/>
</dbReference>
<dbReference type="Ensembl" id="ENSLLET00000031489.1">
    <property type="protein sequence ID" value="ENSLLEP00000030324.1"/>
    <property type="gene ID" value="ENSLLEG00000019151.1"/>
</dbReference>
<evidence type="ECO:0000313" key="14">
    <source>
        <dbReference type="Proteomes" id="UP000694569"/>
    </source>
</evidence>
<dbReference type="InterPro" id="IPR001128">
    <property type="entry name" value="Cyt_P450"/>
</dbReference>
<evidence type="ECO:0000256" key="12">
    <source>
        <dbReference type="SAM" id="SignalP"/>
    </source>
</evidence>
<dbReference type="InterPro" id="IPR036396">
    <property type="entry name" value="Cyt_P450_sf"/>
</dbReference>
<evidence type="ECO:0000256" key="9">
    <source>
        <dbReference type="ARBA" id="ARBA00023136"/>
    </source>
</evidence>
<dbReference type="InterPro" id="IPR002401">
    <property type="entry name" value="Cyt_P450_E_grp-I"/>
</dbReference>
<keyword evidence="5 10" id="KW-0479">Metal-binding</keyword>
<dbReference type="InterPro" id="IPR017972">
    <property type="entry name" value="Cyt_P450_CS"/>
</dbReference>
<evidence type="ECO:0000256" key="11">
    <source>
        <dbReference type="RuleBase" id="RU000461"/>
    </source>
</evidence>
<feature type="chain" id="PRO_5034206384" description="Cytochrome P450" evidence="12">
    <location>
        <begin position="25"/>
        <end position="492"/>
    </location>
</feature>
<evidence type="ECO:0000256" key="5">
    <source>
        <dbReference type="ARBA" id="ARBA00022723"/>
    </source>
</evidence>
<evidence type="ECO:0008006" key="15">
    <source>
        <dbReference type="Google" id="ProtNLM"/>
    </source>
</evidence>
<dbReference type="FunFam" id="1.10.630.10:FF:000004">
    <property type="entry name" value="cytochrome P450 2D15 isoform X1"/>
    <property type="match status" value="1"/>
</dbReference>
<dbReference type="PRINTS" id="PR01686">
    <property type="entry name" value="EP450ICYP2D"/>
</dbReference>
<evidence type="ECO:0000256" key="2">
    <source>
        <dbReference type="ARBA" id="ARBA00004370"/>
    </source>
</evidence>
<accession>A0A8C5WDJ0</accession>
<evidence type="ECO:0000256" key="6">
    <source>
        <dbReference type="ARBA" id="ARBA00023002"/>
    </source>
</evidence>
<dbReference type="GO" id="GO:0016020">
    <property type="term" value="C:membrane"/>
    <property type="evidence" value="ECO:0007669"/>
    <property type="project" value="UniProtKB-SubCell"/>
</dbReference>
<keyword evidence="8 11" id="KW-0503">Monooxygenase</keyword>
<evidence type="ECO:0000256" key="3">
    <source>
        <dbReference type="ARBA" id="ARBA00010617"/>
    </source>
</evidence>
<dbReference type="AlphaFoldDB" id="A0A8C5WDJ0"/>
<dbReference type="PANTHER" id="PTHR24300">
    <property type="entry name" value="CYTOCHROME P450 508A4-RELATED"/>
    <property type="match status" value="1"/>
</dbReference>
<comment type="cofactor">
    <cofactor evidence="1 10">
        <name>heme</name>
        <dbReference type="ChEBI" id="CHEBI:30413"/>
    </cofactor>
</comment>
<keyword evidence="12" id="KW-0732">Signal</keyword>
<evidence type="ECO:0000256" key="4">
    <source>
        <dbReference type="ARBA" id="ARBA00022617"/>
    </source>
</evidence>
<keyword evidence="6 11" id="KW-0560">Oxidoreductase</keyword>
<comment type="subcellular location">
    <subcellularLocation>
        <location evidence="2">Membrane</location>
    </subcellularLocation>
</comment>
<protein>
    <recommendedName>
        <fullName evidence="15">Cytochrome P450</fullName>
    </recommendedName>
</protein>
<dbReference type="Pfam" id="PF00067">
    <property type="entry name" value="p450"/>
    <property type="match status" value="1"/>
</dbReference>
<proteinExistence type="inferred from homology"/>
<dbReference type="PRINTS" id="PR00463">
    <property type="entry name" value="EP450I"/>
</dbReference>
<feature type="signal peptide" evidence="12">
    <location>
        <begin position="1"/>
        <end position="24"/>
    </location>
</feature>